<dbReference type="PANTHER" id="PTHR10857:SF111">
    <property type="entry name" value="VWFA DOMAIN-CONTAINING PROTEIN"/>
    <property type="match status" value="1"/>
</dbReference>
<dbReference type="InterPro" id="IPR000008">
    <property type="entry name" value="C2_dom"/>
</dbReference>
<dbReference type="EMBL" id="UYWY01020310">
    <property type="protein sequence ID" value="VDM41190.1"/>
    <property type="molecule type" value="Genomic_DNA"/>
</dbReference>
<dbReference type="SMART" id="SM00327">
    <property type="entry name" value="VWA"/>
    <property type="match status" value="1"/>
</dbReference>
<name>A0A183UMZ9_TOXCA</name>
<dbReference type="Pfam" id="PF07002">
    <property type="entry name" value="Copine"/>
    <property type="match status" value="1"/>
</dbReference>
<dbReference type="Proteomes" id="UP000050794">
    <property type="component" value="Unassembled WGS sequence"/>
</dbReference>
<proteinExistence type="inferred from homology"/>
<dbReference type="WBParaSite" id="TCNE_0000986901-mRNA-1">
    <property type="protein sequence ID" value="TCNE_0000986901-mRNA-1"/>
    <property type="gene ID" value="TCNE_0000986901"/>
</dbReference>
<dbReference type="Pfam" id="PF00168">
    <property type="entry name" value="C2"/>
    <property type="match status" value="1"/>
</dbReference>
<accession>A0A183UMZ9</accession>
<dbReference type="InterPro" id="IPR045052">
    <property type="entry name" value="Copine"/>
</dbReference>
<dbReference type="GO" id="GO:0005544">
    <property type="term" value="F:calcium-dependent phospholipid binding"/>
    <property type="evidence" value="ECO:0007669"/>
    <property type="project" value="InterPro"/>
</dbReference>
<dbReference type="InterPro" id="IPR036465">
    <property type="entry name" value="vWFA_dom_sf"/>
</dbReference>
<gene>
    <name evidence="3" type="ORF">TCNE_LOCUS9869</name>
</gene>
<protein>
    <submittedName>
        <fullName evidence="5">VWFA domain-containing protein</fullName>
    </submittedName>
</protein>
<dbReference type="InterPro" id="IPR035892">
    <property type="entry name" value="C2_domain_sf"/>
</dbReference>
<reference evidence="5" key="1">
    <citation type="submission" date="2016-06" db="UniProtKB">
        <authorList>
            <consortium name="WormBaseParasite"/>
        </authorList>
    </citation>
    <scope>IDENTIFICATION</scope>
</reference>
<dbReference type="InterPro" id="IPR002035">
    <property type="entry name" value="VWF_A"/>
</dbReference>
<dbReference type="SUPFAM" id="SSF53300">
    <property type="entry name" value="vWA-like"/>
    <property type="match status" value="1"/>
</dbReference>
<dbReference type="GO" id="GO:0071277">
    <property type="term" value="P:cellular response to calcium ion"/>
    <property type="evidence" value="ECO:0007669"/>
    <property type="project" value="TreeGrafter"/>
</dbReference>
<evidence type="ECO:0000256" key="1">
    <source>
        <dbReference type="ARBA" id="ARBA00009048"/>
    </source>
</evidence>
<dbReference type="PANTHER" id="PTHR10857">
    <property type="entry name" value="COPINE"/>
    <property type="match status" value="1"/>
</dbReference>
<dbReference type="AlphaFoldDB" id="A0A183UMZ9"/>
<dbReference type="SUPFAM" id="SSF49562">
    <property type="entry name" value="C2 domain (Calcium/lipid-binding domain, CaLB)"/>
    <property type="match status" value="1"/>
</dbReference>
<keyword evidence="4" id="KW-1185">Reference proteome</keyword>
<dbReference type="InterPro" id="IPR010734">
    <property type="entry name" value="Copine_C"/>
</dbReference>
<feature type="domain" description="VWFA" evidence="2">
    <location>
        <begin position="211"/>
        <end position="412"/>
    </location>
</feature>
<evidence type="ECO:0000313" key="4">
    <source>
        <dbReference type="Proteomes" id="UP000050794"/>
    </source>
</evidence>
<organism evidence="4 5">
    <name type="scientific">Toxocara canis</name>
    <name type="common">Canine roundworm</name>
    <dbReference type="NCBI Taxonomy" id="6265"/>
    <lineage>
        <taxon>Eukaryota</taxon>
        <taxon>Metazoa</taxon>
        <taxon>Ecdysozoa</taxon>
        <taxon>Nematoda</taxon>
        <taxon>Chromadorea</taxon>
        <taxon>Rhabditida</taxon>
        <taxon>Spirurina</taxon>
        <taxon>Ascaridomorpha</taxon>
        <taxon>Ascaridoidea</taxon>
        <taxon>Toxocaridae</taxon>
        <taxon>Toxocara</taxon>
    </lineage>
</organism>
<evidence type="ECO:0000313" key="3">
    <source>
        <dbReference type="EMBL" id="VDM41190.1"/>
    </source>
</evidence>
<reference evidence="3 4" key="2">
    <citation type="submission" date="2018-11" db="EMBL/GenBank/DDBJ databases">
        <authorList>
            <consortium name="Pathogen Informatics"/>
        </authorList>
    </citation>
    <scope>NUCLEOTIDE SEQUENCE [LARGE SCALE GENOMIC DNA]</scope>
</reference>
<sequence length="448" mass="49618">MKCVKLDFSYRIDGNSEKIIMTLAQVECPLGEVLSRGGMADLPLNTLKGPAGGVLSLQTRVSDFTSQAVRLQFSGHHMNSPVDHCPVNAYFMMLLSPEGARRQLLYKSESIADKNPTWKSFVVPLAHFTCPSTSTCTIEVDVYNYVANADDKLIGKFTTSLDHLLRGTGPINSYKLVTSDRRKKDHTSVELLNVIQIASSSFIDFIRSGTQIHFSVAVDFTASNGNPLDPASLHYIHPHKSNSYMTALCSVSSVIEKYNRHGRIAAFGFGAQTPPDFRVSHLFFMNGDSRDPHVVGVDGLMNAYRSTLLAVRPYAPTDFSEVIYHVYKFGAAANRQSTSEHYFVLLIVTDGCVTDPKKTLEAIVECSFLPISIVIVGVGQRDYSPMEALMSPTLKSLTSGRTLQREIVTFVPYQPTMPDNELVAKLLINVPKQFMTWALLNGKYPTRN</sequence>
<evidence type="ECO:0000313" key="5">
    <source>
        <dbReference type="WBParaSite" id="TCNE_0000986901-mRNA-1"/>
    </source>
</evidence>
<evidence type="ECO:0000259" key="2">
    <source>
        <dbReference type="SMART" id="SM00327"/>
    </source>
</evidence>
<comment type="similarity">
    <text evidence="1">Belongs to the copine family.</text>
</comment>
<dbReference type="GO" id="GO:0005886">
    <property type="term" value="C:plasma membrane"/>
    <property type="evidence" value="ECO:0007669"/>
    <property type="project" value="TreeGrafter"/>
</dbReference>